<proteinExistence type="predicted"/>
<organism evidence="1 2">
    <name type="scientific">Paenimyroides ceti</name>
    <dbReference type="NCBI Taxonomy" id="395087"/>
    <lineage>
        <taxon>Bacteria</taxon>
        <taxon>Pseudomonadati</taxon>
        <taxon>Bacteroidota</taxon>
        <taxon>Flavobacteriia</taxon>
        <taxon>Flavobacteriales</taxon>
        <taxon>Flavobacteriaceae</taxon>
        <taxon>Paenimyroides</taxon>
    </lineage>
</organism>
<comment type="caution">
    <text evidence="1">The sequence shown here is derived from an EMBL/GenBank/DDBJ whole genome shotgun (WGS) entry which is preliminary data.</text>
</comment>
<keyword evidence="2" id="KW-1185">Reference proteome</keyword>
<name>A0ABT8CRR7_9FLAO</name>
<dbReference type="Proteomes" id="UP001242368">
    <property type="component" value="Unassembled WGS sequence"/>
</dbReference>
<evidence type="ECO:0000313" key="1">
    <source>
        <dbReference type="EMBL" id="MDN3707203.1"/>
    </source>
</evidence>
<dbReference type="RefSeq" id="WP_290363229.1">
    <property type="nucleotide sequence ID" value="NZ_JAUFQU010000001.1"/>
</dbReference>
<evidence type="ECO:0000313" key="2">
    <source>
        <dbReference type="Proteomes" id="UP001242368"/>
    </source>
</evidence>
<dbReference type="EMBL" id="JAUFQU010000001">
    <property type="protein sequence ID" value="MDN3707203.1"/>
    <property type="molecule type" value="Genomic_DNA"/>
</dbReference>
<sequence>MSVFALCSMISFAGNGQKELADKTFNGVKIENSSASESDANFNTGNVYKIDIRIFWVCSGGMSNDSFQTAIDQTACLDATQLANVKAMYLMLYQTMYPDVCNIVVYDTLLYPCN</sequence>
<accession>A0ABT8CRR7</accession>
<reference evidence="2" key="1">
    <citation type="journal article" date="2019" name="Int. J. Syst. Evol. Microbiol.">
        <title>The Global Catalogue of Microorganisms (GCM) 10K type strain sequencing project: providing services to taxonomists for standard genome sequencing and annotation.</title>
        <authorList>
            <consortium name="The Broad Institute Genomics Platform"/>
            <consortium name="The Broad Institute Genome Sequencing Center for Infectious Disease"/>
            <person name="Wu L."/>
            <person name="Ma J."/>
        </authorList>
    </citation>
    <scope>NUCLEOTIDE SEQUENCE [LARGE SCALE GENOMIC DNA]</scope>
    <source>
        <strain evidence="2">CECT 7184</strain>
    </source>
</reference>
<gene>
    <name evidence="1" type="ORF">QW060_08655</name>
</gene>
<protein>
    <submittedName>
        <fullName evidence="1">Uncharacterized protein</fullName>
    </submittedName>
</protein>